<evidence type="ECO:0000259" key="10">
    <source>
        <dbReference type="Pfam" id="PF05420"/>
    </source>
</evidence>
<feature type="chain" id="PRO_5004638433" description="Cellulose synthase operon C C-terminal domain-containing protein" evidence="9">
    <location>
        <begin position="23"/>
        <end position="1332"/>
    </location>
</feature>
<dbReference type="PANTHER" id="PTHR45586:SF1">
    <property type="entry name" value="LIPOPOLYSACCHARIDE ASSEMBLY PROTEIN B"/>
    <property type="match status" value="1"/>
</dbReference>
<dbReference type="SMART" id="SM00028">
    <property type="entry name" value="TPR"/>
    <property type="match status" value="10"/>
</dbReference>
<dbReference type="PRINTS" id="PR01441">
    <property type="entry name" value="CELLSNTHASEC"/>
</dbReference>
<feature type="domain" description="Cellulose synthase operon C C-terminal" evidence="10">
    <location>
        <begin position="971"/>
        <end position="1312"/>
    </location>
</feature>
<dbReference type="PANTHER" id="PTHR45586">
    <property type="entry name" value="TPR REPEAT-CONTAINING PROTEIN PA4667"/>
    <property type="match status" value="1"/>
</dbReference>
<dbReference type="GO" id="GO:0019867">
    <property type="term" value="C:outer membrane"/>
    <property type="evidence" value="ECO:0007669"/>
    <property type="project" value="InterPro"/>
</dbReference>
<dbReference type="GO" id="GO:0006011">
    <property type="term" value="P:UDP-alpha-D-glucose metabolic process"/>
    <property type="evidence" value="ECO:0007669"/>
    <property type="project" value="InterPro"/>
</dbReference>
<dbReference type="SUPFAM" id="SSF48452">
    <property type="entry name" value="TPR-like"/>
    <property type="match status" value="2"/>
</dbReference>
<comment type="caution">
    <text evidence="11">The sequence shown here is derived from an EMBL/GenBank/DDBJ whole genome shotgun (WGS) entry which is preliminary data.</text>
</comment>
<dbReference type="InterPro" id="IPR011990">
    <property type="entry name" value="TPR-like_helical_dom_sf"/>
</dbReference>
<keyword evidence="3 9" id="KW-0732">Signal</keyword>
<evidence type="ECO:0000256" key="8">
    <source>
        <dbReference type="SAM" id="MobiDB-lite"/>
    </source>
</evidence>
<evidence type="ECO:0000256" key="9">
    <source>
        <dbReference type="SAM" id="SignalP"/>
    </source>
</evidence>
<dbReference type="eggNOG" id="COG0457">
    <property type="taxonomic scope" value="Bacteria"/>
</dbReference>
<dbReference type="STRING" id="43263.A0T30_07865"/>
<gene>
    <name evidence="11" type="ORF">PA6_005_01350</name>
</gene>
<accession>U2ZJN6</accession>
<dbReference type="Gene3D" id="1.25.40.10">
    <property type="entry name" value="Tetratricopeptide repeat domain"/>
    <property type="match status" value="4"/>
</dbReference>
<comment type="function">
    <text evidence="1">Required for maximal bacterial cellulose synthesis.</text>
</comment>
<dbReference type="RefSeq" id="WP_021699341.1">
    <property type="nucleotide sequence ID" value="NZ_BATI01000005.1"/>
</dbReference>
<dbReference type="Pfam" id="PF14559">
    <property type="entry name" value="TPR_19"/>
    <property type="match status" value="1"/>
</dbReference>
<reference evidence="11" key="1">
    <citation type="submission" date="2024-09" db="EMBL/GenBank/DDBJ databases">
        <title>Whole genome shotgun sequence of Pseudomonas alcaligenes NBRC 14159.</title>
        <authorList>
            <person name="Yoshida I."/>
            <person name="Hosoyama A."/>
            <person name="Tsuchikane K."/>
            <person name="Noguchi M."/>
            <person name="Hirakata S."/>
            <person name="Ando Y."/>
            <person name="Ohji S."/>
            <person name="Yamazoe A."/>
            <person name="Yamazaki S."/>
            <person name="Fujita N."/>
        </authorList>
    </citation>
    <scope>NUCLEOTIDE SEQUENCE</scope>
    <source>
        <strain evidence="11">NBRC 14159</strain>
    </source>
</reference>
<dbReference type="Pfam" id="PF13432">
    <property type="entry name" value="TPR_16"/>
    <property type="match status" value="2"/>
</dbReference>
<comment type="pathway">
    <text evidence="2">Glycan metabolism; bacterial cellulose biosynthesis.</text>
</comment>
<feature type="signal peptide" evidence="9">
    <location>
        <begin position="1"/>
        <end position="22"/>
    </location>
</feature>
<dbReference type="GO" id="GO:0030244">
    <property type="term" value="P:cellulose biosynthetic process"/>
    <property type="evidence" value="ECO:0007669"/>
    <property type="project" value="UniProtKB-KW"/>
</dbReference>
<evidence type="ECO:0000256" key="4">
    <source>
        <dbReference type="ARBA" id="ARBA00022737"/>
    </source>
</evidence>
<dbReference type="InterPro" id="IPR008410">
    <property type="entry name" value="BCSC_C"/>
</dbReference>
<keyword evidence="12" id="KW-1185">Reference proteome</keyword>
<dbReference type="eggNOG" id="COG3087">
    <property type="taxonomic scope" value="Bacteria"/>
</dbReference>
<dbReference type="InterPro" id="IPR003921">
    <property type="entry name" value="Cell_synth_C"/>
</dbReference>
<evidence type="ECO:0000313" key="12">
    <source>
        <dbReference type="Proteomes" id="UP000016560"/>
    </source>
</evidence>
<dbReference type="UniPathway" id="UPA00694"/>
<name>U2ZJN6_AQUA1</name>
<evidence type="ECO:0000313" key="11">
    <source>
        <dbReference type="EMBL" id="GAD61247.1"/>
    </source>
</evidence>
<evidence type="ECO:0000256" key="3">
    <source>
        <dbReference type="ARBA" id="ARBA00022729"/>
    </source>
</evidence>
<keyword evidence="6" id="KW-0135">Cellulose biosynthesis</keyword>
<evidence type="ECO:0000256" key="5">
    <source>
        <dbReference type="ARBA" id="ARBA00022803"/>
    </source>
</evidence>
<dbReference type="Pfam" id="PF05420">
    <property type="entry name" value="BCSC_C"/>
    <property type="match status" value="1"/>
</dbReference>
<sequence length="1332" mass="145194">MFRYRPLTLALLAALAHGGAQAEGSDAQRLLIEQGHFWQAQDKPKRAGEVWQKLLLIDAAQPDALYGLGFIAVKDGDLASAGGYLQRLQAIQPLPRQALLLEQDIRLADPANQKLLDEARLLVESDQRAKAAEIYRRALGGKPAQGQIGLEFYNNLGYVDAHWAEARSGMERIRREYPDDPYAALFLAKHLARNQGAREEGIRALAKLAEREDIGGDADESWRLALTWIGPPNKAQQPLFEQFLKTHPDDEEIRALLVKGRTQPASAAAAWRRDPQLDRGLKALEKGELQVAERELSAYLEKHPKDPDALGGLGILRQRQERFEDAELLLTRAVKGGGGRAWQSALDDVRYWSLLQRARDNIANARNADARQQLEQARRLKPKDAEAVLSLAELQAQQGELAAAEAGYRQALQLGQQQARALRGLVQVLGGQGKADEALRELDKLPKAEREKIGSLSQLRAEQALQRARAAEQRGDSAGMRRELENALRDDPNNAWARFALARLYVDLGAVDEARSLVDGLLQTQPNDRDALYTSALLSMQLGDWRKAQATLARIPRDARNSDVSRLVAEVDFNLQMQEIERLNRSGRRAEARAFLGRIEPLAQGKPARLASMASAYADADDPQRAMVIMRDLLARSPRNDLSLTLSYAGVLLRAEQDTEVAAILRDLQGRSMTVEQRKQYDDLLFHYRVRQAEQLRLRGELAAAYDTLAPALAQRPQDPLAVSALARMYGANGNTAKALELFKPLVQRHPQDANLQVGAADMAAQQAENGYAEERLEQALKLAPNDVDILTTAARVYRYLGRTGTAAELLGKVVAQEKREQTPSYAASTRPASAPANPFAGVGSLAAAPAAIPDPVSTLPAPVERPTLALDDIPAPASSQPRASARTELPVSTTRDSLLALEPAPAPTTTLAAAEPVSTNPFLPGAEEEPDPRAGMSEAARALDDILQQRSAYVVQGVTVRRNDSEDGLSKMTDIQTPIEASMPVGDQRLALRVTPVHLDAGKLDTEASKRYGTGLADGASAVDMGRQKDSGVGLAVAWESEPHGLKADLGVSPLGFLYSTAVGGISLERSFAGHPNLHYGLSLSRRAVTDSLTSFAGSRDERSGEEWGGVTANGLRAQLSYDDGEIGAYGYGSAHALLGNNVKSNTRAELGSGVYWYLLNDERSMLTVGLGATGIGYENNQGNFTYGSGGYFSPQQFYSLAVPVNWAHRGERWTYRVRSSVGIQHFKQDDVPFFVDDGGMQRQLEADAAVSTLYIPTGFEGSSETGIGYNLSAAAEFRLGDHFFLGGQLGVDNAQDYEQVNGSLYLRYMLEEMTGPMSLPVSPYQSPYAN</sequence>
<feature type="region of interest" description="Disordered" evidence="8">
    <location>
        <begin position="872"/>
        <end position="894"/>
    </location>
</feature>
<protein>
    <recommendedName>
        <fullName evidence="10">Cellulose synthase operon C C-terminal domain-containing protein</fullName>
    </recommendedName>
</protein>
<dbReference type="InterPro" id="IPR051012">
    <property type="entry name" value="CellSynth/LPSAsmb/PSIAsmb"/>
</dbReference>
<evidence type="ECO:0000256" key="7">
    <source>
        <dbReference type="PROSITE-ProRule" id="PRU00339"/>
    </source>
</evidence>
<organism evidence="11 12">
    <name type="scientific">Aquipseudomonas alcaligenes (strain ATCC 14909 / DSM 50342 / CCUG 1425 / JCM 20561 / NBRC 14159 / NCIMB 9945 / NCTC 10367 / 1577)</name>
    <name type="common">Pseudomonas alcaligenes</name>
    <dbReference type="NCBI Taxonomy" id="1215092"/>
    <lineage>
        <taxon>Bacteria</taxon>
        <taxon>Pseudomonadati</taxon>
        <taxon>Pseudomonadota</taxon>
        <taxon>Gammaproteobacteria</taxon>
        <taxon>Pseudomonadales</taxon>
        <taxon>Pseudomonadaceae</taxon>
        <taxon>Aquipseudomonas</taxon>
    </lineage>
</organism>
<keyword evidence="4" id="KW-0677">Repeat</keyword>
<dbReference type="Proteomes" id="UP000016560">
    <property type="component" value="Unassembled WGS sequence"/>
</dbReference>
<evidence type="ECO:0000256" key="1">
    <source>
        <dbReference type="ARBA" id="ARBA00003476"/>
    </source>
</evidence>
<dbReference type="OrthoDB" id="174989at2"/>
<proteinExistence type="predicted"/>
<evidence type="ECO:0000256" key="2">
    <source>
        <dbReference type="ARBA" id="ARBA00005186"/>
    </source>
</evidence>
<feature type="repeat" description="TPR" evidence="7">
    <location>
        <begin position="720"/>
        <end position="753"/>
    </location>
</feature>
<keyword evidence="5 7" id="KW-0802">TPR repeat</keyword>
<dbReference type="PROSITE" id="PS50005">
    <property type="entry name" value="TPR"/>
    <property type="match status" value="1"/>
</dbReference>
<dbReference type="InterPro" id="IPR019734">
    <property type="entry name" value="TPR_rpt"/>
</dbReference>
<evidence type="ECO:0000256" key="6">
    <source>
        <dbReference type="ARBA" id="ARBA00022916"/>
    </source>
</evidence>
<dbReference type="EMBL" id="BATI01000005">
    <property type="protein sequence ID" value="GAD61247.1"/>
    <property type="molecule type" value="Genomic_DNA"/>
</dbReference>
<feature type="compositionally biased region" description="Low complexity" evidence="8">
    <location>
        <begin position="875"/>
        <end position="887"/>
    </location>
</feature>